<dbReference type="InterPro" id="IPR005061">
    <property type="entry name" value="Ist1"/>
</dbReference>
<protein>
    <submittedName>
        <fullName evidence="3">IST1</fullName>
    </submittedName>
</protein>
<dbReference type="PANTHER" id="PTHR12161">
    <property type="entry name" value="IST1 FAMILY MEMBER"/>
    <property type="match status" value="1"/>
</dbReference>
<feature type="compositionally biased region" description="Acidic residues" evidence="2">
    <location>
        <begin position="185"/>
        <end position="202"/>
    </location>
</feature>
<dbReference type="RefSeq" id="XP_049178322.1">
    <property type="nucleotide sequence ID" value="XM_049326130.1"/>
</dbReference>
<comment type="similarity">
    <text evidence="1">Belongs to the IST1 family.</text>
</comment>
<name>A0AAI9WVT5_9ASCO</name>
<dbReference type="GeneID" id="73382282"/>
<organism evidence="3 4">
    <name type="scientific">Candida oxycetoniae</name>
    <dbReference type="NCBI Taxonomy" id="497107"/>
    <lineage>
        <taxon>Eukaryota</taxon>
        <taxon>Fungi</taxon>
        <taxon>Dikarya</taxon>
        <taxon>Ascomycota</taxon>
        <taxon>Saccharomycotina</taxon>
        <taxon>Pichiomycetes</taxon>
        <taxon>Debaryomycetaceae</taxon>
        <taxon>Candida/Lodderomyces clade</taxon>
        <taxon>Candida</taxon>
    </lineage>
</organism>
<keyword evidence="4" id="KW-1185">Reference proteome</keyword>
<evidence type="ECO:0000256" key="2">
    <source>
        <dbReference type="SAM" id="MobiDB-lite"/>
    </source>
</evidence>
<evidence type="ECO:0000313" key="4">
    <source>
        <dbReference type="Proteomes" id="UP001202479"/>
    </source>
</evidence>
<proteinExistence type="inferred from homology"/>
<evidence type="ECO:0000256" key="1">
    <source>
        <dbReference type="ARBA" id="ARBA00005536"/>
    </source>
</evidence>
<accession>A0AAI9WVT5</accession>
<evidence type="ECO:0000313" key="3">
    <source>
        <dbReference type="EMBL" id="KAI3402575.2"/>
    </source>
</evidence>
<feature type="region of interest" description="Disordered" evidence="2">
    <location>
        <begin position="182"/>
        <end position="262"/>
    </location>
</feature>
<dbReference type="FunFam" id="1.20.1260.60:FF:000002">
    <property type="entry name" value="Vacuolar protein sorting-associated protein IST1"/>
    <property type="match status" value="1"/>
</dbReference>
<dbReference type="GO" id="GO:0015031">
    <property type="term" value="P:protein transport"/>
    <property type="evidence" value="ECO:0007669"/>
    <property type="project" value="InterPro"/>
</dbReference>
<dbReference type="EMBL" id="JAHUZD010000143">
    <property type="protein sequence ID" value="KAI3402575.2"/>
    <property type="molecule type" value="Genomic_DNA"/>
</dbReference>
<feature type="compositionally biased region" description="Basic and acidic residues" evidence="2">
    <location>
        <begin position="213"/>
        <end position="224"/>
    </location>
</feature>
<reference evidence="3" key="1">
    <citation type="journal article" date="2022" name="DNA Res.">
        <title>Genome analysis of five recently described species of the CUG-Ser clade uncovers Candida theae as a new hybrid lineage with pathogenic potential in the Candida parapsilosis species complex.</title>
        <authorList>
            <person name="Mixao V."/>
            <person name="Del Olmo V."/>
            <person name="Hegedusova E."/>
            <person name="Saus E."/>
            <person name="Pryszcz L."/>
            <person name="Cillingova A."/>
            <person name="Nosek J."/>
            <person name="Gabaldon T."/>
        </authorList>
    </citation>
    <scope>NUCLEOTIDE SEQUENCE</scope>
    <source>
        <strain evidence="3">CBS 10844</strain>
    </source>
</reference>
<dbReference type="InterPro" id="IPR042277">
    <property type="entry name" value="IST1-like"/>
</dbReference>
<dbReference type="Gene3D" id="1.20.1260.60">
    <property type="entry name" value="Vacuolar protein sorting-associated protein Ist1"/>
    <property type="match status" value="1"/>
</dbReference>
<dbReference type="AlphaFoldDB" id="A0AAI9WVT5"/>
<dbReference type="Proteomes" id="UP001202479">
    <property type="component" value="Unassembled WGS sequence"/>
</dbReference>
<dbReference type="Pfam" id="PF03398">
    <property type="entry name" value="Ist1"/>
    <property type="match status" value="1"/>
</dbReference>
<dbReference type="PANTHER" id="PTHR12161:SF5">
    <property type="entry name" value="IST1 HOMOLOG"/>
    <property type="match status" value="1"/>
</dbReference>
<feature type="compositionally biased region" description="Gly residues" evidence="2">
    <location>
        <begin position="203"/>
        <end position="212"/>
    </location>
</feature>
<gene>
    <name evidence="3" type="ORF">KGF56_004667</name>
</gene>
<sequence>MARPVPPPQLNPLRLKTALKMALSKLKFIQEKKLAMTKQQRRNLAELLRQGKESSARIRVENIIRDDIYVELLEYLELYCELILARLSILLDRSTCDSSLLEAVQSVIYAASHTELRELTTIRDMLTYKYGVEFGKEALENSGGYVPDKITRRCEIDPPSMDLVDMYLCEIARAYSVPYSGLPVVEEEEEEEKGEKGDDNDDSGGGGGGGVGEKNDMAKKENVKESPIAELAKKSEKLFISDSPGGASSKVTKSNSKTKEGDDFDLLKARFAALKSTPK</sequence>
<comment type="caution">
    <text evidence="3">The sequence shown here is derived from an EMBL/GenBank/DDBJ whole genome shotgun (WGS) entry which is preliminary data.</text>
</comment>